<organism evidence="1 2">
    <name type="scientific">Paracoccidioides brasiliensis (strain Pb18)</name>
    <dbReference type="NCBI Taxonomy" id="502780"/>
    <lineage>
        <taxon>Eukaryota</taxon>
        <taxon>Fungi</taxon>
        <taxon>Dikarya</taxon>
        <taxon>Ascomycota</taxon>
        <taxon>Pezizomycotina</taxon>
        <taxon>Eurotiomycetes</taxon>
        <taxon>Eurotiomycetidae</taxon>
        <taxon>Onygenales</taxon>
        <taxon>Ajellomycetaceae</taxon>
        <taxon>Paracoccidioides</taxon>
    </lineage>
</organism>
<dbReference type="AlphaFoldDB" id="A0A0A0HXZ1"/>
<proteinExistence type="predicted"/>
<dbReference type="GeneID" id="22587645"/>
<keyword evidence="2" id="KW-1185">Reference proteome</keyword>
<reference evidence="1 2" key="1">
    <citation type="journal article" date="2011" name="PLoS Genet.">
        <title>Comparative genomic analysis of human fungal pathogens causing paracoccidioidomycosis.</title>
        <authorList>
            <person name="Desjardins C.A."/>
            <person name="Champion M.D."/>
            <person name="Holder J.W."/>
            <person name="Muszewska A."/>
            <person name="Goldberg J."/>
            <person name="Bailao A.M."/>
            <person name="Brigido M.M."/>
            <person name="Ferreira M.E."/>
            <person name="Garcia A.M."/>
            <person name="Grynberg M."/>
            <person name="Gujja S."/>
            <person name="Heiman D.I."/>
            <person name="Henn M.R."/>
            <person name="Kodira C.D."/>
            <person name="Leon-Narvaez H."/>
            <person name="Longo L.V."/>
            <person name="Ma L.J."/>
            <person name="Malavazi I."/>
            <person name="Matsuo A.L."/>
            <person name="Morais F.V."/>
            <person name="Pereira M."/>
            <person name="Rodriguez-Brito S."/>
            <person name="Sakthikumar S."/>
            <person name="Salem-Izacc S.M."/>
            <person name="Sykes S.M."/>
            <person name="Teixeira M.M."/>
            <person name="Vallejo M.C."/>
            <person name="Walter M.E."/>
            <person name="Yandava C."/>
            <person name="Young S."/>
            <person name="Zeng Q."/>
            <person name="Zucker J."/>
            <person name="Felipe M.S."/>
            <person name="Goldman G.H."/>
            <person name="Haas B.J."/>
            <person name="McEwen J.G."/>
            <person name="Nino-Vega G."/>
            <person name="Puccia R."/>
            <person name="San-Blas G."/>
            <person name="Soares C.M."/>
            <person name="Birren B.W."/>
            <person name="Cuomo C.A."/>
        </authorList>
    </citation>
    <scope>NUCLEOTIDE SEQUENCE [LARGE SCALE GENOMIC DNA]</scope>
    <source>
        <strain evidence="1 2">Pb18</strain>
    </source>
</reference>
<dbReference type="KEGG" id="pbn:PADG_11748"/>
<gene>
    <name evidence="1" type="ORF">PADG_11748</name>
</gene>
<evidence type="ECO:0000313" key="1">
    <source>
        <dbReference type="EMBL" id="KGM92210.1"/>
    </source>
</evidence>
<name>A0A0A0HXZ1_PARBD</name>
<dbReference type="RefSeq" id="XP_010759976.1">
    <property type="nucleotide sequence ID" value="XM_010761674.1"/>
</dbReference>
<dbReference type="EMBL" id="KN275960">
    <property type="protein sequence ID" value="KGM92210.1"/>
    <property type="molecule type" value="Genomic_DNA"/>
</dbReference>
<dbReference type="HOGENOM" id="CLU_2740737_0_0_1"/>
<dbReference type="VEuPathDB" id="FungiDB:PADG_11748"/>
<dbReference type="Proteomes" id="UP000001628">
    <property type="component" value="Unassembled WGS sequence"/>
</dbReference>
<accession>A0A0A0HXZ1</accession>
<protein>
    <submittedName>
        <fullName evidence="1">Uncharacterized protein</fullName>
    </submittedName>
</protein>
<sequence>MREVGAWMQTMYLKTSCIPFLRQDLEDGDGDATMSIGDIQTSYRWLRVLGVENAIGQVRDIGHTKVAEAEE</sequence>
<dbReference type="InParanoid" id="A0A0A0HXZ1"/>
<evidence type="ECO:0000313" key="2">
    <source>
        <dbReference type="Proteomes" id="UP000001628"/>
    </source>
</evidence>